<comment type="caution">
    <text evidence="3">The sequence shown here is derived from an EMBL/GenBank/DDBJ whole genome shotgun (WGS) entry which is preliminary data.</text>
</comment>
<dbReference type="Proteomes" id="UP000605992">
    <property type="component" value="Unassembled WGS sequence"/>
</dbReference>
<proteinExistence type="predicted"/>
<dbReference type="GO" id="GO:0015927">
    <property type="term" value="F:trehalase activity"/>
    <property type="evidence" value="ECO:0007669"/>
    <property type="project" value="TreeGrafter"/>
</dbReference>
<dbReference type="Pfam" id="PF19291">
    <property type="entry name" value="TREH_N"/>
    <property type="match status" value="1"/>
</dbReference>
<dbReference type="GO" id="GO:0005993">
    <property type="term" value="P:trehalose catabolic process"/>
    <property type="evidence" value="ECO:0007669"/>
    <property type="project" value="TreeGrafter"/>
</dbReference>
<dbReference type="InterPro" id="IPR012341">
    <property type="entry name" value="6hp_glycosidase-like_sf"/>
</dbReference>
<feature type="domain" description="GH15-like" evidence="1">
    <location>
        <begin position="235"/>
        <end position="569"/>
    </location>
</feature>
<accession>A0A8J4DDU0</accession>
<feature type="domain" description="Trehalase-like N-terminal" evidence="2">
    <location>
        <begin position="3"/>
        <end position="140"/>
    </location>
</feature>
<dbReference type="AlphaFoldDB" id="A0A8J4DDU0"/>
<name>A0A8J4DDU0_9ACTN</name>
<dbReference type="RefSeq" id="WP_203948902.1">
    <property type="nucleotide sequence ID" value="NZ_BOOR01000071.1"/>
</dbReference>
<dbReference type="PANTHER" id="PTHR31616">
    <property type="entry name" value="TREHALASE"/>
    <property type="match status" value="1"/>
</dbReference>
<organism evidence="3 4">
    <name type="scientific">Planotetraspora thailandica</name>
    <dbReference type="NCBI Taxonomy" id="487172"/>
    <lineage>
        <taxon>Bacteria</taxon>
        <taxon>Bacillati</taxon>
        <taxon>Actinomycetota</taxon>
        <taxon>Actinomycetes</taxon>
        <taxon>Streptosporangiales</taxon>
        <taxon>Streptosporangiaceae</taxon>
        <taxon>Planotetraspora</taxon>
    </lineage>
</organism>
<dbReference type="Gene3D" id="1.50.10.10">
    <property type="match status" value="1"/>
</dbReference>
<keyword evidence="4" id="KW-1185">Reference proteome</keyword>
<dbReference type="PANTHER" id="PTHR31616:SF10">
    <property type="entry name" value="TREHALASE"/>
    <property type="match status" value="1"/>
</dbReference>
<dbReference type="InterPro" id="IPR011613">
    <property type="entry name" value="GH15-like"/>
</dbReference>
<keyword evidence="3" id="KW-0378">Hydrolase</keyword>
<evidence type="ECO:0000313" key="4">
    <source>
        <dbReference type="Proteomes" id="UP000605992"/>
    </source>
</evidence>
<evidence type="ECO:0000313" key="3">
    <source>
        <dbReference type="EMBL" id="GII58814.1"/>
    </source>
</evidence>
<dbReference type="InterPro" id="IPR008928">
    <property type="entry name" value="6-hairpin_glycosidase_sf"/>
</dbReference>
<evidence type="ECO:0000259" key="1">
    <source>
        <dbReference type="Pfam" id="PF00723"/>
    </source>
</evidence>
<dbReference type="EMBL" id="BOOR01000071">
    <property type="protein sequence ID" value="GII58814.1"/>
    <property type="molecule type" value="Genomic_DNA"/>
</dbReference>
<protein>
    <submittedName>
        <fullName evidence="3">Glycoside hydrolase</fullName>
    </submittedName>
</protein>
<gene>
    <name evidence="3" type="ORF">Pth03_72030</name>
</gene>
<sequence length="576" mass="62074">MNGTGPHALREYAMIADGERGALVGPDGDLAWMCFPSWECPSVFGALVGGPGLYWLRPEDGWRVWGGYYEERSLIWRSRWVTSGGLVECRQALARPAGRDSAVLLRRVHAVRGAARVQVQLDVRAGFGRHPMAGPYDEGGMWTAHSGDVHIRWAGADGAVPTEDGLTLRLDLEPGAHHDLVLELSSRRRTGPLTGPDLWKATEDAWHADVPACDDTIAPRDAQLAYAVLTGMTSGSGGMAAAATTSLPERAGAGRNYDYRYAWIRDQCYAGQAVAVHGGRLDLLDAAVRFVGERISADGDRLRPAYTVAGGPVPRQESLALPGYPGSHMIVGNRVADQFQLDVFGEALLLFAAAARADRLPPETAHAVRTAVQVIAERLERPDAGIWETEDRRWTHSRLICAAGLNAAAGVLATPAEAERRRSLAATLLDAAARTGLNPSGHWRRAPGDDRVDASLLLPPLRGTPDAGDPRTLATLAAVRDRLTVEGFVYRYRADERPLGEAEGAFTLCGFLLALAEHQQGNRAEALGCFERVRSACGTAGLFTEEYDVVQRQLRGNLPQAFVHALLLEGATLLAS</sequence>
<evidence type="ECO:0000259" key="2">
    <source>
        <dbReference type="Pfam" id="PF19291"/>
    </source>
</evidence>
<dbReference type="InterPro" id="IPR045582">
    <property type="entry name" value="Trehalase-like_N"/>
</dbReference>
<reference evidence="3" key="1">
    <citation type="submission" date="2021-01" db="EMBL/GenBank/DDBJ databases">
        <title>Whole genome shotgun sequence of Planotetraspora thailandica NBRC 104271.</title>
        <authorList>
            <person name="Komaki H."/>
            <person name="Tamura T."/>
        </authorList>
    </citation>
    <scope>NUCLEOTIDE SEQUENCE</scope>
    <source>
        <strain evidence="3">NBRC 104271</strain>
    </source>
</reference>
<dbReference type="Pfam" id="PF00723">
    <property type="entry name" value="Glyco_hydro_15"/>
    <property type="match status" value="1"/>
</dbReference>
<dbReference type="SUPFAM" id="SSF48208">
    <property type="entry name" value="Six-hairpin glycosidases"/>
    <property type="match status" value="1"/>
</dbReference>